<sequence length="193" mass="21945">MKRIVGIAFALVLSLATSFLAGYYTTLKYVERNKDILQEKAIEDELIENTAKLPDLNIIGPSTEIVLRERYLKGVEYNRDIIEKASSEVVGMNKTQAEEYFKSKGYTVIDFSNKRVLAVKDILDEWPKGCYVVKEQDGFVAIFQVDKSGELKLVKLTDLNVEDLPDGDKEEVKKGKIFESLEDAMELIEEYTS</sequence>
<dbReference type="AlphaFoldDB" id="A0A1H5W0B6"/>
<evidence type="ECO:0008006" key="3">
    <source>
        <dbReference type="Google" id="ProtNLM"/>
    </source>
</evidence>
<protein>
    <recommendedName>
        <fullName evidence="3">BofC C-terminal domain-containing protein</fullName>
    </recommendedName>
</protein>
<evidence type="ECO:0000313" key="1">
    <source>
        <dbReference type="EMBL" id="SEF92964.1"/>
    </source>
</evidence>
<organism evidence="1 2">
    <name type="scientific">Caloramator fervidus</name>
    <dbReference type="NCBI Taxonomy" id="29344"/>
    <lineage>
        <taxon>Bacteria</taxon>
        <taxon>Bacillati</taxon>
        <taxon>Bacillota</taxon>
        <taxon>Clostridia</taxon>
        <taxon>Eubacteriales</taxon>
        <taxon>Clostridiaceae</taxon>
        <taxon>Caloramator</taxon>
    </lineage>
</organism>
<dbReference type="OrthoDB" id="1951815at2"/>
<accession>A0A1H5W0B6</accession>
<reference evidence="2" key="1">
    <citation type="submission" date="2016-10" db="EMBL/GenBank/DDBJ databases">
        <authorList>
            <person name="Varghese N."/>
            <person name="Submissions S."/>
        </authorList>
    </citation>
    <scope>NUCLEOTIDE SEQUENCE [LARGE SCALE GENOMIC DNA]</scope>
    <source>
        <strain evidence="2">DSM 5463</strain>
    </source>
</reference>
<dbReference type="Proteomes" id="UP000242850">
    <property type="component" value="Unassembled WGS sequence"/>
</dbReference>
<dbReference type="EMBL" id="FNUK01000016">
    <property type="protein sequence ID" value="SEF92964.1"/>
    <property type="molecule type" value="Genomic_DNA"/>
</dbReference>
<name>A0A1H5W0B6_9CLOT</name>
<keyword evidence="2" id="KW-1185">Reference proteome</keyword>
<dbReference type="RefSeq" id="WP_103896309.1">
    <property type="nucleotide sequence ID" value="NZ_FNUK01000016.1"/>
</dbReference>
<proteinExistence type="predicted"/>
<evidence type="ECO:0000313" key="2">
    <source>
        <dbReference type="Proteomes" id="UP000242850"/>
    </source>
</evidence>
<gene>
    <name evidence="1" type="ORF">SAMN05660865_01360</name>
</gene>